<reference evidence="1 2" key="1">
    <citation type="submission" date="2015-10" db="EMBL/GenBank/DDBJ databases">
        <authorList>
            <person name="Gilbert D.G."/>
        </authorList>
    </citation>
    <scope>NUCLEOTIDE SEQUENCE [LARGE SCALE GENOMIC DNA]</scope>
    <source>
        <strain evidence="1 2">NRRL B-16712</strain>
    </source>
</reference>
<gene>
    <name evidence="1" type="ORF">ADL15_28720</name>
</gene>
<proteinExistence type="predicted"/>
<comment type="caution">
    <text evidence="1">The sequence shown here is derived from an EMBL/GenBank/DDBJ whole genome shotgun (WGS) entry which is preliminary data.</text>
</comment>
<keyword evidence="2" id="KW-1185">Reference proteome</keyword>
<accession>A0A124G9H5</accession>
<dbReference type="Proteomes" id="UP000053244">
    <property type="component" value="Unassembled WGS sequence"/>
</dbReference>
<protein>
    <submittedName>
        <fullName evidence="1">Uncharacterized protein</fullName>
    </submittedName>
</protein>
<evidence type="ECO:0000313" key="1">
    <source>
        <dbReference type="EMBL" id="KUL29152.1"/>
    </source>
</evidence>
<sequence>MAANAELSNKQIAEIYAPGLQLTGKSRVKLVDAKLIECRKEGRSFVFSLADGGWWWGREELTREVPKGAGSAGQALYAVLKRLDHYLDATGRSLAQVLGVQPESDDREVVPVAAASESRPAADEIEKRVRRAYGELAKAAGDWVGLADLRQHFSDVATADLDGVLRLMARMPGVHLEEETNQKGLEGRDRAAAVVIGSRDHHALAIEEL</sequence>
<evidence type="ECO:0000313" key="2">
    <source>
        <dbReference type="Proteomes" id="UP000053244"/>
    </source>
</evidence>
<dbReference type="AlphaFoldDB" id="A0A124G9H5"/>
<organism evidence="1 2">
    <name type="scientific">Actinoplanes awajinensis subsp. mycoplanecinus</name>
    <dbReference type="NCBI Taxonomy" id="135947"/>
    <lineage>
        <taxon>Bacteria</taxon>
        <taxon>Bacillati</taxon>
        <taxon>Actinomycetota</taxon>
        <taxon>Actinomycetes</taxon>
        <taxon>Micromonosporales</taxon>
        <taxon>Micromonosporaceae</taxon>
        <taxon>Actinoplanes</taxon>
    </lineage>
</organism>
<dbReference type="EMBL" id="LLZH01000281">
    <property type="protein sequence ID" value="KUL29152.1"/>
    <property type="molecule type" value="Genomic_DNA"/>
</dbReference>
<name>A0A124G9H5_9ACTN</name>